<accession>A0A7M5XME5</accession>
<dbReference type="Proteomes" id="UP000594262">
    <property type="component" value="Unplaced"/>
</dbReference>
<reference evidence="2" key="1">
    <citation type="submission" date="2021-01" db="UniProtKB">
        <authorList>
            <consortium name="EnsemblMetazoa"/>
        </authorList>
    </citation>
    <scope>IDENTIFICATION</scope>
</reference>
<evidence type="ECO:0000256" key="1">
    <source>
        <dbReference type="SAM" id="MobiDB-lite"/>
    </source>
</evidence>
<dbReference type="EnsemblMetazoa" id="CLYHEMT026343.1">
    <property type="protein sequence ID" value="CLYHEMP026343.1"/>
    <property type="gene ID" value="CLYHEMG026343"/>
</dbReference>
<keyword evidence="3" id="KW-1185">Reference proteome</keyword>
<feature type="region of interest" description="Disordered" evidence="1">
    <location>
        <begin position="60"/>
        <end position="88"/>
    </location>
</feature>
<sequence>MLTEIKQNKLGNAHKNTAKESEKKTSITMKFSKRLSSNGFKIPKIKRAAALEDIETPADEFVSGNPVKSNRKRKTNEGKEPIEIKEGSVKKKSRKCLSSFLRIKFVNANSKKKIRDSSRTDD</sequence>
<organism evidence="2 3">
    <name type="scientific">Clytia hemisphaerica</name>
    <dbReference type="NCBI Taxonomy" id="252671"/>
    <lineage>
        <taxon>Eukaryota</taxon>
        <taxon>Metazoa</taxon>
        <taxon>Cnidaria</taxon>
        <taxon>Hydrozoa</taxon>
        <taxon>Hydroidolina</taxon>
        <taxon>Leptothecata</taxon>
        <taxon>Obeliida</taxon>
        <taxon>Clytiidae</taxon>
        <taxon>Clytia</taxon>
    </lineage>
</organism>
<name>A0A7M5XME5_9CNID</name>
<evidence type="ECO:0000313" key="3">
    <source>
        <dbReference type="Proteomes" id="UP000594262"/>
    </source>
</evidence>
<dbReference type="AlphaFoldDB" id="A0A7M5XME5"/>
<feature type="compositionally biased region" description="Basic and acidic residues" evidence="1">
    <location>
        <begin position="75"/>
        <end position="88"/>
    </location>
</feature>
<evidence type="ECO:0000313" key="2">
    <source>
        <dbReference type="EnsemblMetazoa" id="CLYHEMP026343.1"/>
    </source>
</evidence>
<protein>
    <submittedName>
        <fullName evidence="2">Uncharacterized protein</fullName>
    </submittedName>
</protein>
<proteinExistence type="predicted"/>
<feature type="region of interest" description="Disordered" evidence="1">
    <location>
        <begin position="1"/>
        <end position="26"/>
    </location>
</feature>